<evidence type="ECO:0000256" key="5">
    <source>
        <dbReference type="SAM" id="Phobius"/>
    </source>
</evidence>
<feature type="transmembrane region" description="Helical" evidence="5">
    <location>
        <begin position="127"/>
        <end position="147"/>
    </location>
</feature>
<dbReference type="RefSeq" id="WP_114580630.1">
    <property type="nucleotide sequence ID" value="NZ_QPMH01000002.1"/>
</dbReference>
<keyword evidence="2 5" id="KW-0812">Transmembrane</keyword>
<dbReference type="EMBL" id="QPMH01000002">
    <property type="protein sequence ID" value="RDD63376.1"/>
    <property type="molecule type" value="Genomic_DNA"/>
</dbReference>
<comment type="caution">
    <text evidence="6">The sequence shown here is derived from an EMBL/GenBank/DDBJ whole genome shotgun (WGS) entry which is preliminary data.</text>
</comment>
<evidence type="ECO:0000313" key="7">
    <source>
        <dbReference type="Proteomes" id="UP000253941"/>
    </source>
</evidence>
<feature type="transmembrane region" description="Helical" evidence="5">
    <location>
        <begin position="63"/>
        <end position="84"/>
    </location>
</feature>
<proteinExistence type="predicted"/>
<accession>A0A369TKD1</accession>
<dbReference type="AlphaFoldDB" id="A0A369TKD1"/>
<evidence type="ECO:0000256" key="1">
    <source>
        <dbReference type="ARBA" id="ARBA00004141"/>
    </source>
</evidence>
<feature type="transmembrane region" description="Helical" evidence="5">
    <location>
        <begin position="20"/>
        <end position="43"/>
    </location>
</feature>
<keyword evidence="7" id="KW-1185">Reference proteome</keyword>
<name>A0A369TKD1_9PROT</name>
<dbReference type="InterPro" id="IPR059112">
    <property type="entry name" value="CysZ/EI24"/>
</dbReference>
<organism evidence="6 7">
    <name type="scientific">Ferruginivarius sediminum</name>
    <dbReference type="NCBI Taxonomy" id="2661937"/>
    <lineage>
        <taxon>Bacteria</taxon>
        <taxon>Pseudomonadati</taxon>
        <taxon>Pseudomonadota</taxon>
        <taxon>Alphaproteobacteria</taxon>
        <taxon>Rhodospirillales</taxon>
        <taxon>Rhodospirillaceae</taxon>
        <taxon>Ferruginivarius</taxon>
    </lineage>
</organism>
<reference evidence="6 7" key="1">
    <citation type="submission" date="2018-07" db="EMBL/GenBank/DDBJ databases">
        <title>Venubactetium sediminum gen. nov., sp. nov., isolated from a marine solar saltern.</title>
        <authorList>
            <person name="Wang S."/>
        </authorList>
    </citation>
    <scope>NUCLEOTIDE SEQUENCE [LARGE SCALE GENOMIC DNA]</scope>
    <source>
        <strain evidence="6 7">WD2A32</strain>
    </source>
</reference>
<feature type="transmembrane region" description="Helical" evidence="5">
    <location>
        <begin position="192"/>
        <end position="221"/>
    </location>
</feature>
<evidence type="ECO:0008006" key="8">
    <source>
        <dbReference type="Google" id="ProtNLM"/>
    </source>
</evidence>
<protein>
    <recommendedName>
        <fullName evidence="8">Sulfate transporter family protein</fullName>
    </recommendedName>
</protein>
<dbReference type="Proteomes" id="UP000253941">
    <property type="component" value="Unassembled WGS sequence"/>
</dbReference>
<evidence type="ECO:0000256" key="4">
    <source>
        <dbReference type="ARBA" id="ARBA00023136"/>
    </source>
</evidence>
<dbReference type="Pfam" id="PF07264">
    <property type="entry name" value="EI24"/>
    <property type="match status" value="1"/>
</dbReference>
<gene>
    <name evidence="6" type="ORF">DRB17_02720</name>
</gene>
<evidence type="ECO:0000256" key="2">
    <source>
        <dbReference type="ARBA" id="ARBA00022692"/>
    </source>
</evidence>
<keyword evidence="4 5" id="KW-0472">Membrane</keyword>
<comment type="subcellular location">
    <subcellularLocation>
        <location evidence="1">Membrane</location>
        <topology evidence="1">Multi-pass membrane protein</topology>
    </subcellularLocation>
</comment>
<evidence type="ECO:0000256" key="3">
    <source>
        <dbReference type="ARBA" id="ARBA00022989"/>
    </source>
</evidence>
<sequence length="239" mass="26306">MFSALFKAFAQLGDPRLRAIVWRGAGVALVALIALWALCWWGIDHAGTALAGRLAEDGFWNDAIEVLVGLGGFAAVMVASFLMFPAVMGLAQSLFLEDAAGRVEDRYYRDLPPADEQPIWEGVKDGLSLALVTILANLVVLPIYLLLPFFNLVVFYTLNGYLLGREYFELVAVRRMTRPDVQRIRRRYGGRIAVAGVPIAILMTIPLVNLFAPVVATAFMVHVFERVRRQAGAPATRTA</sequence>
<evidence type="ECO:0000313" key="6">
    <source>
        <dbReference type="EMBL" id="RDD63376.1"/>
    </source>
</evidence>
<keyword evidence="3 5" id="KW-1133">Transmembrane helix</keyword>